<proteinExistence type="inferred from homology"/>
<feature type="binding site" evidence="7">
    <location>
        <position position="60"/>
    </location>
    <ligand>
        <name>Zn(2+)</name>
        <dbReference type="ChEBI" id="CHEBI:29105"/>
        <label>2</label>
    </ligand>
</feature>
<name>A0A3G8M832_9HYPH</name>
<dbReference type="SMART" id="SM00849">
    <property type="entry name" value="Lactamase_B"/>
    <property type="match status" value="1"/>
</dbReference>
<dbReference type="InterPro" id="IPR035680">
    <property type="entry name" value="Clx_II_MBL"/>
</dbReference>
<evidence type="ECO:0000256" key="6">
    <source>
        <dbReference type="ARBA" id="ARBA00022833"/>
    </source>
</evidence>
<dbReference type="Gene3D" id="3.60.15.10">
    <property type="entry name" value="Ribonuclease Z/Hydroxyacylglutathione hydrolase-like"/>
    <property type="match status" value="1"/>
</dbReference>
<dbReference type="NCBIfam" id="TIGR03413">
    <property type="entry name" value="GSH_gloB"/>
    <property type="match status" value="1"/>
</dbReference>
<dbReference type="PANTHER" id="PTHR43705">
    <property type="entry name" value="HYDROXYACYLGLUTATHIONE HYDROLASE"/>
    <property type="match status" value="1"/>
</dbReference>
<accession>A0A3G8M832</accession>
<dbReference type="PIRSF" id="PIRSF005457">
    <property type="entry name" value="Glx"/>
    <property type="match status" value="1"/>
</dbReference>
<gene>
    <name evidence="7 9" type="primary">gloB</name>
    <name evidence="9" type="ORF">EHO51_11685</name>
</gene>
<feature type="binding site" evidence="7">
    <location>
        <position position="134"/>
    </location>
    <ligand>
        <name>Zn(2+)</name>
        <dbReference type="ChEBI" id="CHEBI:29105"/>
        <label>1</label>
    </ligand>
</feature>
<dbReference type="GO" id="GO:0004416">
    <property type="term" value="F:hydroxyacylglutathione hydrolase activity"/>
    <property type="evidence" value="ECO:0007669"/>
    <property type="project" value="UniProtKB-UniRule"/>
</dbReference>
<dbReference type="Pfam" id="PF16123">
    <property type="entry name" value="HAGH_C"/>
    <property type="match status" value="1"/>
</dbReference>
<keyword evidence="4 7" id="KW-0479">Metal-binding</keyword>
<dbReference type="InterPro" id="IPR017782">
    <property type="entry name" value="Hydroxyacylglutathione_Hdrlase"/>
</dbReference>
<feature type="domain" description="Metallo-beta-lactamase" evidence="8">
    <location>
        <begin position="13"/>
        <end position="172"/>
    </location>
</feature>
<comment type="function">
    <text evidence="7">Thiolesterase that catalyzes the hydrolysis of S-D-lactoyl-glutathione to form glutathione and D-lactic acid.</text>
</comment>
<comment type="similarity">
    <text evidence="3 7">Belongs to the metallo-beta-lactamase superfamily. Glyoxalase II family.</text>
</comment>
<feature type="binding site" evidence="7">
    <location>
        <position position="134"/>
    </location>
    <ligand>
        <name>Zn(2+)</name>
        <dbReference type="ChEBI" id="CHEBI:29105"/>
        <label>2</label>
    </ligand>
</feature>
<comment type="pathway">
    <text evidence="2 7">Secondary metabolite metabolism; methylglyoxal degradation; (R)-lactate from methylglyoxal: step 2/2.</text>
</comment>
<dbReference type="Pfam" id="PF00753">
    <property type="entry name" value="Lactamase_B"/>
    <property type="match status" value="1"/>
</dbReference>
<evidence type="ECO:0000313" key="9">
    <source>
        <dbReference type="EMBL" id="AZG77342.1"/>
    </source>
</evidence>
<comment type="catalytic activity">
    <reaction evidence="1 7">
        <text>an S-(2-hydroxyacyl)glutathione + H2O = a 2-hydroxy carboxylate + glutathione + H(+)</text>
        <dbReference type="Rhea" id="RHEA:21864"/>
        <dbReference type="ChEBI" id="CHEBI:15377"/>
        <dbReference type="ChEBI" id="CHEBI:15378"/>
        <dbReference type="ChEBI" id="CHEBI:57925"/>
        <dbReference type="ChEBI" id="CHEBI:58896"/>
        <dbReference type="ChEBI" id="CHEBI:71261"/>
        <dbReference type="EC" id="3.1.2.6"/>
    </reaction>
</comment>
<evidence type="ECO:0000313" key="10">
    <source>
        <dbReference type="Proteomes" id="UP000273982"/>
    </source>
</evidence>
<keyword evidence="5 7" id="KW-0378">Hydrolase</keyword>
<feature type="binding site" evidence="7">
    <location>
        <position position="61"/>
    </location>
    <ligand>
        <name>Zn(2+)</name>
        <dbReference type="ChEBI" id="CHEBI:29105"/>
        <label>2</label>
    </ligand>
</feature>
<dbReference type="RefSeq" id="WP_124739043.1">
    <property type="nucleotide sequence ID" value="NZ_CP034086.1"/>
</dbReference>
<dbReference type="InterPro" id="IPR001279">
    <property type="entry name" value="Metallo-B-lactamas"/>
</dbReference>
<dbReference type="EC" id="3.1.2.6" evidence="7"/>
<dbReference type="EMBL" id="CP034086">
    <property type="protein sequence ID" value="AZG77342.1"/>
    <property type="molecule type" value="Genomic_DNA"/>
</dbReference>
<dbReference type="AlphaFoldDB" id="A0A3G8M832"/>
<evidence type="ECO:0000256" key="2">
    <source>
        <dbReference type="ARBA" id="ARBA00004963"/>
    </source>
</evidence>
<dbReference type="GO" id="GO:0019243">
    <property type="term" value="P:methylglyoxal catabolic process to D-lactate via S-lactoyl-glutathione"/>
    <property type="evidence" value="ECO:0007669"/>
    <property type="project" value="UniProtKB-UniRule"/>
</dbReference>
<dbReference type="HAMAP" id="MF_01374">
    <property type="entry name" value="Glyoxalase_2"/>
    <property type="match status" value="1"/>
</dbReference>
<evidence type="ECO:0000259" key="8">
    <source>
        <dbReference type="SMART" id="SM00849"/>
    </source>
</evidence>
<dbReference type="InterPro" id="IPR036866">
    <property type="entry name" value="RibonucZ/Hydroxyglut_hydro"/>
</dbReference>
<dbReference type="InterPro" id="IPR050110">
    <property type="entry name" value="Glyoxalase_II_hydrolase"/>
</dbReference>
<comment type="subunit">
    <text evidence="7">Monomer.</text>
</comment>
<dbReference type="SUPFAM" id="SSF56281">
    <property type="entry name" value="Metallo-hydrolase/oxidoreductase"/>
    <property type="match status" value="1"/>
</dbReference>
<evidence type="ECO:0000256" key="3">
    <source>
        <dbReference type="ARBA" id="ARBA00006759"/>
    </source>
</evidence>
<evidence type="ECO:0000256" key="4">
    <source>
        <dbReference type="ARBA" id="ARBA00022723"/>
    </source>
</evidence>
<reference evidence="9 10" key="1">
    <citation type="submission" date="2018-11" db="EMBL/GenBank/DDBJ databases">
        <title>Genome squencing of methanotrophic bacteria isolated from alkaline groundwater in Korea.</title>
        <authorList>
            <person name="Nguyen L.N."/>
        </authorList>
    </citation>
    <scope>NUCLEOTIDE SEQUENCE [LARGE SCALE GENOMIC DNA]</scope>
    <source>
        <strain evidence="9 10">GW6</strain>
    </source>
</reference>
<feature type="binding site" evidence="7">
    <location>
        <position position="56"/>
    </location>
    <ligand>
        <name>Zn(2+)</name>
        <dbReference type="ChEBI" id="CHEBI:29105"/>
        <label>1</label>
    </ligand>
</feature>
<dbReference type="KEGG" id="mros:EHO51_11685"/>
<feature type="binding site" evidence="7">
    <location>
        <position position="58"/>
    </location>
    <ligand>
        <name>Zn(2+)</name>
        <dbReference type="ChEBI" id="CHEBI:29105"/>
        <label>1</label>
    </ligand>
</feature>
<dbReference type="PANTHER" id="PTHR43705:SF1">
    <property type="entry name" value="HYDROXYACYLGLUTATHIONE HYDROLASE GLOB"/>
    <property type="match status" value="1"/>
</dbReference>
<evidence type="ECO:0000256" key="1">
    <source>
        <dbReference type="ARBA" id="ARBA00001623"/>
    </source>
</evidence>
<feature type="binding site" evidence="7">
    <location>
        <position position="115"/>
    </location>
    <ligand>
        <name>Zn(2+)</name>
        <dbReference type="ChEBI" id="CHEBI:29105"/>
        <label>1</label>
    </ligand>
</feature>
<organism evidence="9 10">
    <name type="scientific">Methylocystis rosea</name>
    <dbReference type="NCBI Taxonomy" id="173366"/>
    <lineage>
        <taxon>Bacteria</taxon>
        <taxon>Pseudomonadati</taxon>
        <taxon>Pseudomonadota</taxon>
        <taxon>Alphaproteobacteria</taxon>
        <taxon>Hyphomicrobiales</taxon>
        <taxon>Methylocystaceae</taxon>
        <taxon>Methylocystis</taxon>
    </lineage>
</organism>
<feature type="binding site" evidence="7">
    <location>
        <position position="172"/>
    </location>
    <ligand>
        <name>Zn(2+)</name>
        <dbReference type="ChEBI" id="CHEBI:29105"/>
        <label>2</label>
    </ligand>
</feature>
<evidence type="ECO:0000256" key="7">
    <source>
        <dbReference type="HAMAP-Rule" id="MF_01374"/>
    </source>
</evidence>
<dbReference type="GO" id="GO:0046872">
    <property type="term" value="F:metal ion binding"/>
    <property type="evidence" value="ECO:0007669"/>
    <property type="project" value="UniProtKB-KW"/>
</dbReference>
<comment type="cofactor">
    <cofactor evidence="7">
        <name>Zn(2+)</name>
        <dbReference type="ChEBI" id="CHEBI:29105"/>
    </cofactor>
    <text evidence="7">Binds 2 Zn(2+) ions per subunit.</text>
</comment>
<keyword evidence="6 7" id="KW-0862">Zinc</keyword>
<evidence type="ECO:0000256" key="5">
    <source>
        <dbReference type="ARBA" id="ARBA00022801"/>
    </source>
</evidence>
<sequence length="258" mass="28137">MALEVAQFICLNDNFGLLVHEPELGATASVDAPDGEAIAKEAERRGWPLTHLLLTHHHADHVQGTQTLKMRFPHMKVIGAAKDAHRLPPLDRAVSEGDSVEVGEACARVIETPGHTLGHIAYYFGDDEILFVGDTLFSLGCGRVFEGTMDMMRLTLEALATLPGETRVYCGHEYTQANAKFALAVDPDNPVLRERAQTVAELRKNGKFTLPTTIALENATNPFLRVEDPSVKAAMGMQGADPFAVFAAMRERKNSFAA</sequence>
<dbReference type="UniPathway" id="UPA00619">
    <property type="reaction ID" value="UER00676"/>
</dbReference>
<dbReference type="InterPro" id="IPR032282">
    <property type="entry name" value="HAGH_C"/>
</dbReference>
<dbReference type="Proteomes" id="UP000273982">
    <property type="component" value="Chromosome"/>
</dbReference>
<protein>
    <recommendedName>
        <fullName evidence="7">Hydroxyacylglutathione hydrolase</fullName>
        <ecNumber evidence="7">3.1.2.6</ecNumber>
    </recommendedName>
    <alternativeName>
        <fullName evidence="7">Glyoxalase II</fullName>
        <shortName evidence="7">Glx II</shortName>
    </alternativeName>
</protein>
<dbReference type="CDD" id="cd07723">
    <property type="entry name" value="hydroxyacylglutathione_hydrolase_MBL-fold"/>
    <property type="match status" value="1"/>
</dbReference>